<comment type="caution">
    <text evidence="10">The sequence shown here is derived from an EMBL/GenBank/DDBJ whole genome shotgun (WGS) entry which is preliminary data.</text>
</comment>
<evidence type="ECO:0000256" key="6">
    <source>
        <dbReference type="ARBA" id="ARBA00023295"/>
    </source>
</evidence>
<evidence type="ECO:0000259" key="9">
    <source>
        <dbReference type="Pfam" id="PF25529"/>
    </source>
</evidence>
<organism evidence="10 11">
    <name type="scientific">Ilex paraguariensis</name>
    <name type="common">yerba mate</name>
    <dbReference type="NCBI Taxonomy" id="185542"/>
    <lineage>
        <taxon>Eukaryota</taxon>
        <taxon>Viridiplantae</taxon>
        <taxon>Streptophyta</taxon>
        <taxon>Embryophyta</taxon>
        <taxon>Tracheophyta</taxon>
        <taxon>Spermatophyta</taxon>
        <taxon>Magnoliopsida</taxon>
        <taxon>eudicotyledons</taxon>
        <taxon>Gunneridae</taxon>
        <taxon>Pentapetalae</taxon>
        <taxon>asterids</taxon>
        <taxon>campanulids</taxon>
        <taxon>Aquifoliales</taxon>
        <taxon>Aquifoliaceae</taxon>
        <taxon>Ilex</taxon>
    </lineage>
</organism>
<feature type="domain" description="Cytosolic endo-beta-N-acetylglucosaminidase TIM barrel" evidence="8">
    <location>
        <begin position="2"/>
        <end position="228"/>
    </location>
</feature>
<evidence type="ECO:0000259" key="8">
    <source>
        <dbReference type="Pfam" id="PF03644"/>
    </source>
</evidence>
<evidence type="ECO:0000256" key="4">
    <source>
        <dbReference type="ARBA" id="ARBA00022490"/>
    </source>
</evidence>
<dbReference type="EMBL" id="CAUOFW020000725">
    <property type="protein sequence ID" value="CAK9135834.1"/>
    <property type="molecule type" value="Genomic_DNA"/>
</dbReference>
<keyword evidence="11" id="KW-1185">Reference proteome</keyword>
<dbReference type="InterPro" id="IPR032979">
    <property type="entry name" value="ENGase"/>
</dbReference>
<evidence type="ECO:0000256" key="5">
    <source>
        <dbReference type="ARBA" id="ARBA00022801"/>
    </source>
</evidence>
<dbReference type="Gene3D" id="3.20.20.80">
    <property type="entry name" value="Glycosidases"/>
    <property type="match status" value="1"/>
</dbReference>
<dbReference type="PANTHER" id="PTHR13246:SF1">
    <property type="entry name" value="CYTOSOLIC ENDO-BETA-N-ACETYLGLUCOSAMINIDASE"/>
    <property type="match status" value="1"/>
</dbReference>
<feature type="domain" description="Cytosolic endo-beta-N-acetylglucosaminidase C-terminal" evidence="9">
    <location>
        <begin position="444"/>
        <end position="564"/>
    </location>
</feature>
<comment type="catalytic activity">
    <reaction evidence="7">
        <text>an N(4)-(oligosaccharide-(1-&gt;3)-[oligosaccharide-(1-&gt;6)]-beta-D-Man-(1-&gt;4)-beta-D-GlcNAc-(1-&gt;4)-alpha-D-GlcNAc)-L-asparaginyl-[protein] + H2O = an oligosaccharide-(1-&gt;3)-[oligosaccharide-(1-&gt;6)]-beta-D-Man-(1-&gt;4)-D-GlcNAc + N(4)-(N-acetyl-beta-D-glucosaminyl)-L-asparaginyl-[protein]</text>
        <dbReference type="Rhea" id="RHEA:73067"/>
        <dbReference type="Rhea" id="RHEA-COMP:12603"/>
        <dbReference type="Rhea" id="RHEA-COMP:18176"/>
        <dbReference type="ChEBI" id="CHEBI:15377"/>
        <dbReference type="ChEBI" id="CHEBI:132248"/>
        <dbReference type="ChEBI" id="CHEBI:192714"/>
        <dbReference type="ChEBI" id="CHEBI:192715"/>
        <dbReference type="EC" id="3.2.1.96"/>
    </reaction>
</comment>
<evidence type="ECO:0000313" key="11">
    <source>
        <dbReference type="Proteomes" id="UP001642360"/>
    </source>
</evidence>
<evidence type="ECO:0000256" key="3">
    <source>
        <dbReference type="ARBA" id="ARBA00012566"/>
    </source>
</evidence>
<reference evidence="10 11" key="1">
    <citation type="submission" date="2024-02" db="EMBL/GenBank/DDBJ databases">
        <authorList>
            <person name="Vignale AGUSTIN F."/>
            <person name="Sosa J E."/>
            <person name="Modenutti C."/>
        </authorList>
    </citation>
    <scope>NUCLEOTIDE SEQUENCE [LARGE SCALE GENOMIC DNA]</scope>
</reference>
<comment type="subcellular location">
    <subcellularLocation>
        <location evidence="1">Cytoplasm</location>
        <location evidence="1">Cytosol</location>
    </subcellularLocation>
</comment>
<dbReference type="InterPro" id="IPR005201">
    <property type="entry name" value="TIM_ENGase"/>
</dbReference>
<dbReference type="InterPro" id="IPR057882">
    <property type="entry name" value="ENGase_C"/>
</dbReference>
<gene>
    <name evidence="10" type="ORF">ILEXP_LOCUS2794</name>
</gene>
<dbReference type="EC" id="3.2.1.96" evidence="3"/>
<comment type="similarity">
    <text evidence="2">Belongs to the glycosyl hydrolase 85 family.</text>
</comment>
<evidence type="ECO:0000256" key="1">
    <source>
        <dbReference type="ARBA" id="ARBA00004514"/>
    </source>
</evidence>
<dbReference type="AlphaFoldDB" id="A0ABC8QYR6"/>
<keyword evidence="5" id="KW-0378">Hydrolase</keyword>
<dbReference type="GO" id="GO:0033925">
    <property type="term" value="F:mannosyl-glycoprotein endo-beta-N-acetylglucosaminidase activity"/>
    <property type="evidence" value="ECO:0007669"/>
    <property type="project" value="UniProtKB-EC"/>
</dbReference>
<accession>A0ABC8QYR6</accession>
<dbReference type="GO" id="GO:0005829">
    <property type="term" value="C:cytosol"/>
    <property type="evidence" value="ECO:0007669"/>
    <property type="project" value="UniProtKB-SubCell"/>
</dbReference>
<proteinExistence type="inferred from homology"/>
<keyword evidence="6" id="KW-0326">Glycosidase</keyword>
<keyword evidence="4" id="KW-0963">Cytoplasm</keyword>
<dbReference type="Pfam" id="PF03644">
    <property type="entry name" value="Glyco_hydro_85"/>
    <property type="match status" value="1"/>
</dbReference>
<dbReference type="Gene3D" id="2.60.120.260">
    <property type="entry name" value="Galactose-binding domain-like"/>
    <property type="match status" value="1"/>
</dbReference>
<evidence type="ECO:0000256" key="7">
    <source>
        <dbReference type="ARBA" id="ARBA00034414"/>
    </source>
</evidence>
<name>A0ABC8QYR6_9AQUA</name>
<protein>
    <recommendedName>
        <fullName evidence="3">mannosyl-glycoprotein endo-beta-N-acetylglucosaminidase</fullName>
        <ecNumber evidence="3">3.2.1.96</ecNumber>
    </recommendedName>
</protein>
<sequence>MKVLGTFITEWDEGKANADIILSTRESAQMYAERLTELAVALGFDGWLVNMEIKLDKGQIPNLKVFVSHLTQTMHSAMPGSLVIWYDAVTIDGDLNWQNQLNDRNKPFFDISDGIFVNYTWLEDYPKLSAAVAGDRKFDVYMGIDVFGRGTYGGGQWTTNVALDVIKKDDVSAAIFAPGWVYETKQPPDFESAQNRWWGLVEKSWGIVQNYPKALPFYSNFDQGHGYHISINGGEISVDPWNNISCQSLQPFLEVPGDSVPDKIQVLVNFKEASYNGGGNITFKGTLEGNAYFTTKLFQGELPLGDLPVHFIYSVKTEGNSMLGLYLQFSFGLNGRKTVLLASSGNTLLTMNQFSSQFSDVIMPHRVMNQEKAPGWVIQESSIAMNGYVLTEIHAVCYKAKPGVTELRLESDSVGENNTTARGPSEYYAVLGSLTVKTSSPNSDFPPSSLWLVEGQDIEWTSGSQGSKTLSVKVVWKSKHGNASLFPNYNIYVEKLANQSVANLGGVVDGVQEYIGVALVQAFYVSDLVVPSGTSSLKFIIQVCASDGTCQKLDDSPFLQLHVEGS</sequence>
<dbReference type="Proteomes" id="UP001642360">
    <property type="component" value="Unassembled WGS sequence"/>
</dbReference>
<evidence type="ECO:0000313" key="10">
    <source>
        <dbReference type="EMBL" id="CAK9135834.1"/>
    </source>
</evidence>
<dbReference type="PANTHER" id="PTHR13246">
    <property type="entry name" value="ENDO BETA N-ACETYLGLUCOSAMINIDASE"/>
    <property type="match status" value="1"/>
</dbReference>
<dbReference type="Pfam" id="PF25529">
    <property type="entry name" value="Ig_ENGASE1_C"/>
    <property type="match status" value="1"/>
</dbReference>
<evidence type="ECO:0000256" key="2">
    <source>
        <dbReference type="ARBA" id="ARBA00007849"/>
    </source>
</evidence>